<dbReference type="PANTHER" id="PTHR30399:SF1">
    <property type="entry name" value="UTP PYROPHOSPHATASE"/>
    <property type="match status" value="1"/>
</dbReference>
<gene>
    <name evidence="3" type="ORF">SAMN05660653_00778</name>
</gene>
<protein>
    <recommendedName>
        <fullName evidence="2">YgjP-like metallopeptidase domain-containing protein</fullName>
    </recommendedName>
</protein>
<dbReference type="CDD" id="cd07344">
    <property type="entry name" value="M48_yhfN_like"/>
    <property type="match status" value="1"/>
</dbReference>
<dbReference type="Pfam" id="PF01863">
    <property type="entry name" value="YgjP-like"/>
    <property type="match status" value="1"/>
</dbReference>
<dbReference type="Proteomes" id="UP000198771">
    <property type="component" value="Unassembled WGS sequence"/>
</dbReference>
<sequence length="299" mass="35148">MKNKEARNRRQAFLHNDDNVSKMDSSLHSELAMTLKPKSDKDGNMHSIQLHDGRSCTYQIRESIRARRIRLRLSSREGMVVIIPKGMSTRKDDLEVLIRNKSSWISRHLNRFRSREHSHPSPEMPKLPEFLDFQSIREQWFITYATSPEENDSLVRIRETGPKTLHMTNGLAHPTASVVALQQWVRQRAGRLLPSWLNQISDELALPFSKVTIRNQRSRWGSCTRGKNISLNCKLLFLPRQWTRYVLIHELCHTRIMNHGPEFWTLVRRYEPQAKQIREAMRLAWQELPAWLTTAARNN</sequence>
<name>A0A1G6B7V8_9BACT</name>
<evidence type="ECO:0000313" key="3">
    <source>
        <dbReference type="EMBL" id="SDB16714.1"/>
    </source>
</evidence>
<evidence type="ECO:0000259" key="2">
    <source>
        <dbReference type="Pfam" id="PF01863"/>
    </source>
</evidence>
<feature type="region of interest" description="Disordered" evidence="1">
    <location>
        <begin position="1"/>
        <end position="25"/>
    </location>
</feature>
<dbReference type="EMBL" id="FMXO01000004">
    <property type="protein sequence ID" value="SDB16714.1"/>
    <property type="molecule type" value="Genomic_DNA"/>
</dbReference>
<evidence type="ECO:0000313" key="4">
    <source>
        <dbReference type="Proteomes" id="UP000198771"/>
    </source>
</evidence>
<dbReference type="InterPro" id="IPR053136">
    <property type="entry name" value="UTP_pyrophosphatase-like"/>
</dbReference>
<organism evidence="3 4">
    <name type="scientific">Desulfonatronum thiosulfatophilum</name>
    <dbReference type="NCBI Taxonomy" id="617002"/>
    <lineage>
        <taxon>Bacteria</taxon>
        <taxon>Pseudomonadati</taxon>
        <taxon>Thermodesulfobacteriota</taxon>
        <taxon>Desulfovibrionia</taxon>
        <taxon>Desulfovibrionales</taxon>
        <taxon>Desulfonatronaceae</taxon>
        <taxon>Desulfonatronum</taxon>
    </lineage>
</organism>
<dbReference type="STRING" id="617002.SAMN05660653_00778"/>
<keyword evidence="4" id="KW-1185">Reference proteome</keyword>
<feature type="domain" description="YgjP-like metallopeptidase" evidence="2">
    <location>
        <begin position="67"/>
        <end position="282"/>
    </location>
</feature>
<evidence type="ECO:0000256" key="1">
    <source>
        <dbReference type="SAM" id="MobiDB-lite"/>
    </source>
</evidence>
<accession>A0A1G6B7V8</accession>
<dbReference type="Gene3D" id="3.30.2010.10">
    <property type="entry name" value="Metalloproteases ('zincins'), catalytic domain"/>
    <property type="match status" value="1"/>
</dbReference>
<dbReference type="InterPro" id="IPR002725">
    <property type="entry name" value="YgjP-like_metallopeptidase"/>
</dbReference>
<feature type="compositionally biased region" description="Basic and acidic residues" evidence="1">
    <location>
        <begin position="15"/>
        <end position="25"/>
    </location>
</feature>
<proteinExistence type="predicted"/>
<reference evidence="3 4" key="1">
    <citation type="submission" date="2016-10" db="EMBL/GenBank/DDBJ databases">
        <authorList>
            <person name="de Groot N.N."/>
        </authorList>
    </citation>
    <scope>NUCLEOTIDE SEQUENCE [LARGE SCALE GENOMIC DNA]</scope>
    <source>
        <strain evidence="3 4">ASO4-2</strain>
    </source>
</reference>
<dbReference type="AlphaFoldDB" id="A0A1G6B7V8"/>
<dbReference type="PANTHER" id="PTHR30399">
    <property type="entry name" value="UNCHARACTERIZED PROTEIN YGJP"/>
    <property type="match status" value="1"/>
</dbReference>